<proteinExistence type="predicted"/>
<name>A0ACB7ZAI4_9ERIC</name>
<evidence type="ECO:0000313" key="2">
    <source>
        <dbReference type="Proteomes" id="UP000828048"/>
    </source>
</evidence>
<gene>
    <name evidence="1" type="ORF">Vadar_008958</name>
</gene>
<dbReference type="EMBL" id="CM037162">
    <property type="protein sequence ID" value="KAH7862751.1"/>
    <property type="molecule type" value="Genomic_DNA"/>
</dbReference>
<protein>
    <submittedName>
        <fullName evidence="1">Uncharacterized protein</fullName>
    </submittedName>
</protein>
<reference evidence="1 2" key="1">
    <citation type="journal article" date="2021" name="Hortic Res">
        <title>High-quality reference genome and annotation aids understanding of berry development for evergreen blueberry (Vaccinium darrowii).</title>
        <authorList>
            <person name="Yu J."/>
            <person name="Hulse-Kemp A.M."/>
            <person name="Babiker E."/>
            <person name="Staton M."/>
        </authorList>
    </citation>
    <scope>NUCLEOTIDE SEQUENCE [LARGE SCALE GENOMIC DNA]</scope>
    <source>
        <strain evidence="2">cv. NJ 8807/NJ 8810</strain>
        <tissue evidence="1">Young leaf</tissue>
    </source>
</reference>
<organism evidence="1 2">
    <name type="scientific">Vaccinium darrowii</name>
    <dbReference type="NCBI Taxonomy" id="229202"/>
    <lineage>
        <taxon>Eukaryota</taxon>
        <taxon>Viridiplantae</taxon>
        <taxon>Streptophyta</taxon>
        <taxon>Embryophyta</taxon>
        <taxon>Tracheophyta</taxon>
        <taxon>Spermatophyta</taxon>
        <taxon>Magnoliopsida</taxon>
        <taxon>eudicotyledons</taxon>
        <taxon>Gunneridae</taxon>
        <taxon>Pentapetalae</taxon>
        <taxon>asterids</taxon>
        <taxon>Ericales</taxon>
        <taxon>Ericaceae</taxon>
        <taxon>Vaccinioideae</taxon>
        <taxon>Vaccinieae</taxon>
        <taxon>Vaccinium</taxon>
    </lineage>
</organism>
<dbReference type="Proteomes" id="UP000828048">
    <property type="component" value="Chromosome 12"/>
</dbReference>
<comment type="caution">
    <text evidence="1">The sequence shown here is derived from an EMBL/GenBank/DDBJ whole genome shotgun (WGS) entry which is preliminary data.</text>
</comment>
<sequence>MWDRTSIHRHDTFSAARHYRSCSGSLRILIQISCGWAFGVNVFYLKEWRKQDITGIYHDWQNLIEDRTLWELRTLPLGLLTFYDLTYPLERSWHVLLGYDPALNQTAIENAAVVHHNGNYKPRLDLAIAKYNEASNYGRSNLLDVSFRCSTTVGAVLLRSADLGKVGRALVISLYHMVMSSICPLLITKASATWATLLGSTDPIERYENATTAMLYISIGQCDNKWDSFYYNGSWELLKYGADPLGKVSPRECTLLFQQPSRRRAPPFHARNDITSSALPHWQSIVTPQISSLNLPSKEVGDLLSFSLINIDHFRFASEKSWVTLTELIGLRFDSQRILEGLVCVCFTFVDEDLATAALTLFLLTISDDDLTAAT</sequence>
<keyword evidence="2" id="KW-1185">Reference proteome</keyword>
<evidence type="ECO:0000313" key="1">
    <source>
        <dbReference type="EMBL" id="KAH7862751.1"/>
    </source>
</evidence>
<accession>A0ACB7ZAI4</accession>